<dbReference type="InterPro" id="IPR050300">
    <property type="entry name" value="GDXG_lipolytic_enzyme"/>
</dbReference>
<name>A0A9W8G7A5_9FUNG</name>
<dbReference type="PANTHER" id="PTHR48081">
    <property type="entry name" value="AB HYDROLASE SUPERFAMILY PROTEIN C4A8.06C"/>
    <property type="match status" value="1"/>
</dbReference>
<dbReference type="InterPro" id="IPR002168">
    <property type="entry name" value="Lipase_GDXG_HIS_AS"/>
</dbReference>
<dbReference type="Proteomes" id="UP001151518">
    <property type="component" value="Unassembled WGS sequence"/>
</dbReference>
<proteinExistence type="inferred from homology"/>
<feature type="domain" description="Alpha/beta hydrolase fold-3" evidence="4">
    <location>
        <begin position="172"/>
        <end position="389"/>
    </location>
</feature>
<organism evidence="5 6">
    <name type="scientific">Coemansia spiralis</name>
    <dbReference type="NCBI Taxonomy" id="417178"/>
    <lineage>
        <taxon>Eukaryota</taxon>
        <taxon>Fungi</taxon>
        <taxon>Fungi incertae sedis</taxon>
        <taxon>Zoopagomycota</taxon>
        <taxon>Kickxellomycotina</taxon>
        <taxon>Kickxellomycetes</taxon>
        <taxon>Kickxellales</taxon>
        <taxon>Kickxellaceae</taxon>
        <taxon>Coemansia</taxon>
    </lineage>
</organism>
<dbReference type="PROSITE" id="PS01173">
    <property type="entry name" value="LIPASE_GDXG_HIS"/>
    <property type="match status" value="1"/>
</dbReference>
<dbReference type="EMBL" id="JANBTW010000036">
    <property type="protein sequence ID" value="KAJ2676856.1"/>
    <property type="molecule type" value="Genomic_DNA"/>
</dbReference>
<dbReference type="OrthoDB" id="408631at2759"/>
<dbReference type="AlphaFoldDB" id="A0A9W8G7A5"/>
<comment type="similarity">
    <text evidence="1">Belongs to the 'GDXG' lipolytic enzyme family.</text>
</comment>
<evidence type="ECO:0000256" key="3">
    <source>
        <dbReference type="PROSITE-ProRule" id="PRU10038"/>
    </source>
</evidence>
<keyword evidence="2" id="KW-0378">Hydrolase</keyword>
<dbReference type="Gene3D" id="3.40.50.1820">
    <property type="entry name" value="alpha/beta hydrolase"/>
    <property type="match status" value="1"/>
</dbReference>
<evidence type="ECO:0000259" key="4">
    <source>
        <dbReference type="Pfam" id="PF07859"/>
    </source>
</evidence>
<protein>
    <recommendedName>
        <fullName evidence="4">Alpha/beta hydrolase fold-3 domain-containing protein</fullName>
    </recommendedName>
</protein>
<dbReference type="InterPro" id="IPR033140">
    <property type="entry name" value="Lipase_GDXG_put_SER_AS"/>
</dbReference>
<comment type="caution">
    <text evidence="5">The sequence shown here is derived from an EMBL/GenBank/DDBJ whole genome shotgun (WGS) entry which is preliminary data.</text>
</comment>
<dbReference type="InterPro" id="IPR013094">
    <property type="entry name" value="AB_hydrolase_3"/>
</dbReference>
<dbReference type="InterPro" id="IPR029058">
    <property type="entry name" value="AB_hydrolase_fold"/>
</dbReference>
<accession>A0A9W8G7A5</accession>
<dbReference type="SUPFAM" id="SSF53474">
    <property type="entry name" value="alpha/beta-Hydrolases"/>
    <property type="match status" value="1"/>
</dbReference>
<sequence length="411" mass="45107">MLESLSKIALAAGFVGAVAKSALGYYINGPKCDKWTFSFQVFRDGVAHVIKASSYSPITDDQIDQLDLAKIAADNKKYDLPETKAPRKLAQVKQSAIKVSQVVIDEELFAGTGPAEAELRKLTAEDRTDTGATRIIPYEITALRPMINAAPTQTEKQTLFACVPLNPSERIILFLHGGGYKSGTPATHRGLTSRIAAQAGLRCISIDYRLAPLHPYPAQLHDAYISFCYLVQQGFRPENIIIAGDSAGGNLTLILTLLLRHTGAPPVCGLVLLCPWADLVVRRPSVSYNTDYDLLFAHPLSSPLDHTRMYYAPGHRLSPEMLKELVHPLVSPINADFSNFPPTLIHAGDKEVLLDEISQLYKNILSANPSTTHSRYTYECYPGMIHVFHQFFSLSESKSAIAAIGKFIKGL</sequence>
<feature type="active site" evidence="3">
    <location>
        <position position="246"/>
    </location>
</feature>
<dbReference type="GO" id="GO:0016787">
    <property type="term" value="F:hydrolase activity"/>
    <property type="evidence" value="ECO:0007669"/>
    <property type="project" value="UniProtKB-KW"/>
</dbReference>
<evidence type="ECO:0000313" key="6">
    <source>
        <dbReference type="Proteomes" id="UP001151518"/>
    </source>
</evidence>
<evidence type="ECO:0000313" key="5">
    <source>
        <dbReference type="EMBL" id="KAJ2676856.1"/>
    </source>
</evidence>
<dbReference type="PROSITE" id="PS01174">
    <property type="entry name" value="LIPASE_GDXG_SER"/>
    <property type="match status" value="1"/>
</dbReference>
<evidence type="ECO:0000256" key="2">
    <source>
        <dbReference type="ARBA" id="ARBA00022801"/>
    </source>
</evidence>
<dbReference type="PANTHER" id="PTHR48081:SF8">
    <property type="entry name" value="ALPHA_BETA HYDROLASE FOLD-3 DOMAIN-CONTAINING PROTEIN-RELATED"/>
    <property type="match status" value="1"/>
</dbReference>
<evidence type="ECO:0000256" key="1">
    <source>
        <dbReference type="ARBA" id="ARBA00010515"/>
    </source>
</evidence>
<gene>
    <name evidence="5" type="ORF">GGI25_003391</name>
</gene>
<reference evidence="5" key="1">
    <citation type="submission" date="2022-07" db="EMBL/GenBank/DDBJ databases">
        <title>Phylogenomic reconstructions and comparative analyses of Kickxellomycotina fungi.</title>
        <authorList>
            <person name="Reynolds N.K."/>
            <person name="Stajich J.E."/>
            <person name="Barry K."/>
            <person name="Grigoriev I.V."/>
            <person name="Crous P."/>
            <person name="Smith M.E."/>
        </authorList>
    </citation>
    <scope>NUCLEOTIDE SEQUENCE</scope>
    <source>
        <strain evidence="5">NRRL 3115</strain>
    </source>
</reference>
<dbReference type="Pfam" id="PF07859">
    <property type="entry name" value="Abhydrolase_3"/>
    <property type="match status" value="1"/>
</dbReference>